<gene>
    <name evidence="5" type="ORF">CK820_G0026150</name>
</gene>
<evidence type="ECO:0000256" key="2">
    <source>
        <dbReference type="PROSITE-ProRule" id="PRU01324"/>
    </source>
</evidence>
<comment type="similarity">
    <text evidence="1 2">Belongs to the ELL/occludin family.</text>
</comment>
<reference evidence="5 6" key="1">
    <citation type="submission" date="2017-12" db="EMBL/GenBank/DDBJ databases">
        <title>High-resolution comparative analysis of great ape genomes.</title>
        <authorList>
            <person name="Pollen A."/>
            <person name="Hastie A."/>
            <person name="Hormozdiari F."/>
            <person name="Dougherty M."/>
            <person name="Liu R."/>
            <person name="Chaisson M."/>
            <person name="Hoppe E."/>
            <person name="Hill C."/>
            <person name="Pang A."/>
            <person name="Hillier L."/>
            <person name="Baker C."/>
            <person name="Armstrong J."/>
            <person name="Shendure J."/>
            <person name="Paten B."/>
            <person name="Wilson R."/>
            <person name="Chao H."/>
            <person name="Schneider V."/>
            <person name="Ventura M."/>
            <person name="Kronenberg Z."/>
            <person name="Murali S."/>
            <person name="Gordon D."/>
            <person name="Cantsilieris S."/>
            <person name="Munson K."/>
            <person name="Nelson B."/>
            <person name="Raja A."/>
            <person name="Underwood J."/>
            <person name="Diekhans M."/>
            <person name="Fiddes I."/>
            <person name="Haussler D."/>
            <person name="Eichler E."/>
        </authorList>
    </citation>
    <scope>NUCLEOTIDE SEQUENCE [LARGE SCALE GENOMIC DNA]</scope>
    <source>
        <strain evidence="5">Yerkes chimp pedigree #C0471</strain>
    </source>
</reference>
<feature type="region of interest" description="Disordered" evidence="3">
    <location>
        <begin position="1"/>
        <end position="110"/>
    </location>
</feature>
<proteinExistence type="inferred from homology"/>
<dbReference type="PANTHER" id="PTHR23288:SF15">
    <property type="entry name" value="OCCLUDIN_ELL DOMAIN-CONTAINING PROTEIN 1"/>
    <property type="match status" value="1"/>
</dbReference>
<dbReference type="EMBL" id="NBAG03000278">
    <property type="protein sequence ID" value="PNI50689.1"/>
    <property type="molecule type" value="Genomic_DNA"/>
</dbReference>
<evidence type="ECO:0000313" key="6">
    <source>
        <dbReference type="Proteomes" id="UP000236370"/>
    </source>
</evidence>
<dbReference type="Proteomes" id="UP000236370">
    <property type="component" value="Unassembled WGS sequence"/>
</dbReference>
<sequence length="243" mass="26699">NPDGSASPTADPGSELQTLGQAARRPPPPRAGHDAPRRTRPSARKSLSCFSRRPMPTREPPKTRGSRGHLHTHPPGPGPPLQGLAPRGLKTSAPRPPCQPQPGPHKAKTKKIVFEDELLSQALLGAKKPIGAVPKGHKPRPHPVPDYELKYPPVSSERERSRYVAVFQDQYGEFLELQHEVGCAQAKLRQLEALLSSLPPPQSQKEAQVAARVWREFEMKRMLPLPGVAFSWIANASSVWTQL</sequence>
<dbReference type="InterPro" id="IPR031176">
    <property type="entry name" value="ELL/occludin"/>
</dbReference>
<name>A0A2J8LTY2_PANTR</name>
<feature type="compositionally biased region" description="Pro residues" evidence="3">
    <location>
        <begin position="94"/>
        <end position="103"/>
    </location>
</feature>
<dbReference type="Pfam" id="PF07303">
    <property type="entry name" value="Occludin_ELL"/>
    <property type="match status" value="1"/>
</dbReference>
<dbReference type="PANTHER" id="PTHR23288">
    <property type="entry name" value="OCCLUDIN AND RNA POLYMERASE II ELONGATION FACTOR ELL"/>
    <property type="match status" value="1"/>
</dbReference>
<dbReference type="SUPFAM" id="SSF144292">
    <property type="entry name" value="occludin/ELL-like"/>
    <property type="match status" value="1"/>
</dbReference>
<accession>A0A2J8LTY2</accession>
<feature type="domain" description="OCEL" evidence="4">
    <location>
        <begin position="145"/>
        <end position="243"/>
    </location>
</feature>
<dbReference type="AlphaFoldDB" id="A0A2J8LTY2"/>
<dbReference type="PROSITE" id="PS51980">
    <property type="entry name" value="OCEL"/>
    <property type="match status" value="1"/>
</dbReference>
<evidence type="ECO:0000256" key="3">
    <source>
        <dbReference type="SAM" id="MobiDB-lite"/>
    </source>
</evidence>
<dbReference type="InterPro" id="IPR010844">
    <property type="entry name" value="Occludin_ELL"/>
</dbReference>
<organism evidence="5 6">
    <name type="scientific">Pan troglodytes</name>
    <name type="common">Chimpanzee</name>
    <dbReference type="NCBI Taxonomy" id="9598"/>
    <lineage>
        <taxon>Eukaryota</taxon>
        <taxon>Metazoa</taxon>
        <taxon>Chordata</taxon>
        <taxon>Craniata</taxon>
        <taxon>Vertebrata</taxon>
        <taxon>Euteleostomi</taxon>
        <taxon>Mammalia</taxon>
        <taxon>Eutheria</taxon>
        <taxon>Euarchontoglires</taxon>
        <taxon>Primates</taxon>
        <taxon>Haplorrhini</taxon>
        <taxon>Catarrhini</taxon>
        <taxon>Hominidae</taxon>
        <taxon>Pan</taxon>
    </lineage>
</organism>
<feature type="non-terminal residue" evidence="5">
    <location>
        <position position="1"/>
    </location>
</feature>
<evidence type="ECO:0000256" key="1">
    <source>
        <dbReference type="ARBA" id="ARBA00009171"/>
    </source>
</evidence>
<dbReference type="Gene3D" id="6.10.140.340">
    <property type="match status" value="1"/>
</dbReference>
<comment type="caution">
    <text evidence="5">The sequence shown here is derived from an EMBL/GenBank/DDBJ whole genome shotgun (WGS) entry which is preliminary data.</text>
</comment>
<protein>
    <submittedName>
        <fullName evidence="5">OCEL1 isoform 1</fullName>
    </submittedName>
</protein>
<evidence type="ECO:0000259" key="4">
    <source>
        <dbReference type="PROSITE" id="PS51980"/>
    </source>
</evidence>
<evidence type="ECO:0000313" key="5">
    <source>
        <dbReference type="EMBL" id="PNI50689.1"/>
    </source>
</evidence>